<dbReference type="InterPro" id="IPR051043">
    <property type="entry name" value="Sulfatase_Mod_Factor_Kinase"/>
</dbReference>
<keyword evidence="1" id="KW-0472">Membrane</keyword>
<gene>
    <name evidence="3" type="primary">egtB_2</name>
    <name evidence="3" type="ORF">SDC9_04696</name>
</gene>
<comment type="caution">
    <text evidence="3">The sequence shown here is derived from an EMBL/GenBank/DDBJ whole genome shotgun (WGS) entry which is preliminary data.</text>
</comment>
<feature type="transmembrane region" description="Helical" evidence="1">
    <location>
        <begin position="29"/>
        <end position="49"/>
    </location>
</feature>
<dbReference type="SUPFAM" id="SSF56436">
    <property type="entry name" value="C-type lectin-like"/>
    <property type="match status" value="1"/>
</dbReference>
<name>A0A644SWQ7_9ZZZZ</name>
<feature type="domain" description="Sulfatase-modifying factor enzyme-like" evidence="2">
    <location>
        <begin position="327"/>
        <end position="525"/>
    </location>
</feature>
<dbReference type="InterPro" id="IPR016187">
    <property type="entry name" value="CTDL_fold"/>
</dbReference>
<evidence type="ECO:0000256" key="1">
    <source>
        <dbReference type="SAM" id="Phobius"/>
    </source>
</evidence>
<keyword evidence="3" id="KW-0560">Oxidoreductase</keyword>
<dbReference type="AlphaFoldDB" id="A0A644SWQ7"/>
<dbReference type="GO" id="GO:0120147">
    <property type="term" value="F:formylglycine-generating oxidase activity"/>
    <property type="evidence" value="ECO:0007669"/>
    <property type="project" value="TreeGrafter"/>
</dbReference>
<sequence length="530" mass="56548">MKEEKKITQADIDSAKVQLTPLAGVPPRVYLPLAYALLLLLLLFLLLVLPGMRKYGSYLEFVGQPGPSAVYSGEDYKGSSAQSIFFPAGTHSLRIEHEGFVSQSLEVKVPGRLFGSLFFPRKQSVSFGLLTEDAAAYLQKAYAEYSSWSASGKPSALYQLPTVISEAASSLASTGALYSKDSEKASQADSPEARLRSGLPSDRHFAQELASASASAESARDGLRASITYSSYGILSPLSLSYSIRTILSALGGSGGFADYVQDLTPALAQKITTALGSAEASPETAKIAAPAVMGRKYMAGQEFLLFSRGGIVLGGEAPSGSLISYQRDLPAFGLAVAEVSNRQWARFMEENPDWSPGQKALLIEKGLVDDGYLAGWKGADDLPVTGVSWFAATAYCEWLSSGSGAYRFGLPSEAMWEAAARTGLADEKSGSRSTGIWFDGKRSGPERAGSAGYDKSGIADLFGNVWEWNSDSYRPYPAFAADKLQSSERSVRGGSWANKPGTVSLYSRGGLEPARCTPYLGFRPALLNP</sequence>
<dbReference type="PANTHER" id="PTHR23150">
    <property type="entry name" value="SULFATASE MODIFYING FACTOR 1, 2"/>
    <property type="match status" value="1"/>
</dbReference>
<dbReference type="EC" id="1.14.99.-" evidence="3"/>
<dbReference type="Pfam" id="PF03781">
    <property type="entry name" value="FGE-sulfatase"/>
    <property type="match status" value="1"/>
</dbReference>
<dbReference type="Gene3D" id="3.90.1580.10">
    <property type="entry name" value="paralog of FGE (formylglycine-generating enzyme)"/>
    <property type="match status" value="1"/>
</dbReference>
<evidence type="ECO:0000313" key="3">
    <source>
        <dbReference type="EMBL" id="MPL59148.1"/>
    </source>
</evidence>
<dbReference type="InterPro" id="IPR005532">
    <property type="entry name" value="SUMF_dom"/>
</dbReference>
<keyword evidence="1" id="KW-1133">Transmembrane helix</keyword>
<keyword evidence="1" id="KW-0812">Transmembrane</keyword>
<evidence type="ECO:0000259" key="2">
    <source>
        <dbReference type="Pfam" id="PF03781"/>
    </source>
</evidence>
<proteinExistence type="predicted"/>
<organism evidence="3">
    <name type="scientific">bioreactor metagenome</name>
    <dbReference type="NCBI Taxonomy" id="1076179"/>
    <lineage>
        <taxon>unclassified sequences</taxon>
        <taxon>metagenomes</taxon>
        <taxon>ecological metagenomes</taxon>
    </lineage>
</organism>
<dbReference type="InterPro" id="IPR042095">
    <property type="entry name" value="SUMF_sf"/>
</dbReference>
<dbReference type="EMBL" id="VSSQ01000008">
    <property type="protein sequence ID" value="MPL59148.1"/>
    <property type="molecule type" value="Genomic_DNA"/>
</dbReference>
<accession>A0A644SWQ7</accession>
<reference evidence="3" key="1">
    <citation type="submission" date="2019-08" db="EMBL/GenBank/DDBJ databases">
        <authorList>
            <person name="Kucharzyk K."/>
            <person name="Murdoch R.W."/>
            <person name="Higgins S."/>
            <person name="Loffler F."/>
        </authorList>
    </citation>
    <scope>NUCLEOTIDE SEQUENCE</scope>
</reference>
<dbReference type="PANTHER" id="PTHR23150:SF19">
    <property type="entry name" value="FORMYLGLYCINE-GENERATING ENZYME"/>
    <property type="match status" value="1"/>
</dbReference>
<protein>
    <submittedName>
        <fullName evidence="3">Hercynine oxygenase</fullName>
        <ecNumber evidence="3">1.14.99.-</ecNumber>
    </submittedName>
</protein>